<dbReference type="InterPro" id="IPR010935">
    <property type="entry name" value="SMC_hinge"/>
</dbReference>
<dbReference type="EMBL" id="QUNR01000004">
    <property type="protein sequence ID" value="REH36888.1"/>
    <property type="molecule type" value="Genomic_DNA"/>
</dbReference>
<keyword evidence="10" id="KW-1185">Reference proteome</keyword>
<dbReference type="GO" id="GO:0005694">
    <property type="term" value="C:chromosome"/>
    <property type="evidence" value="ECO:0007669"/>
    <property type="project" value="InterPro"/>
</dbReference>
<feature type="domain" description="SMC hinge" evidence="8">
    <location>
        <begin position="524"/>
        <end position="568"/>
    </location>
</feature>
<dbReference type="GO" id="GO:0006260">
    <property type="term" value="P:DNA replication"/>
    <property type="evidence" value="ECO:0007669"/>
    <property type="project" value="UniProtKB-UniRule"/>
</dbReference>
<comment type="function">
    <text evidence="6">Required for chromosome condensation and partitioning.</text>
</comment>
<comment type="domain">
    <text evidence="6">Contains large globular domains required for ATP hydrolysis at each terminus and a third globular domain forming a flexible hinge near the middle of the molecule. These domains are separated by coiled-coil structures.</text>
</comment>
<dbReference type="GO" id="GO:0005524">
    <property type="term" value="F:ATP binding"/>
    <property type="evidence" value="ECO:0007669"/>
    <property type="project" value="UniProtKB-UniRule"/>
</dbReference>
<comment type="subcellular location">
    <subcellularLocation>
        <location evidence="6">Cytoplasm</location>
    </subcellularLocation>
</comment>
<sequence>MRLKTIKLAGFKSFVDPTNAHFPTNLAAVVGPNGCGKSNIIDAVRWVMGESSAKHLRGESMTDVIFNGSSVRKPVGQAAIELVFDNADKSLGGEYAQYAEISIKRVVTREARSDYFLNGTRCRRKDITDIFLGTGLGPRSYAIIEQGMISRLIESKPEELRVYIEEAAGISKYKERRRETENRMRHTRENLARLSDIRDELGKQLAHLEKQARDAERYKELKEEERLLRDQLYALRWRALEYSVSQHEGQIRELETRLEAATASVREFEAAITRDREQQFSVSDEFNRVQSQYYQLGSDIARLQQSQRYQLERMEEINAAINSVESQREQAQQLISADRDALALVESELTTIAPQQALLEAEAEAANEQLGDAEHALNEWQQDWEQFQQHSQAPRQRAEVEQSRIAHQEQALQRGQERLARLETEQAGLSGGALETELAELNELAAEQQLIADDAQLRLDDTVQSLQSQRVALGDAGTRLDSLRQALQGLSGRESALRALQEASEKGQRGVNEWLQAHRIDTTPIAQSLRVTPGWERAVETVLGAQLHSVSVSSLDELSDQLNDLPQGVLSVAEAASAAPETIEGSLAAEVSGAPGWLLQALSQVRTATSLAEALAARHQLSAQASLITPEGLWLSQHWLRVHTQAADASSGELARRRELADLAAQRDDISSALDEAQRHQQQLRESLRDAEINREQQQRDVTAHYRQISDTQGQIGARQVRLEQFVARRDRILQEIDEVSRQTQIDREYLAEARLSLQEALDLMSNDTQRREVLLSQREGLRDRVDLARQAQRDKREGLHRCALTMQTLTARCQGLRDGLARVGTQVDDLRERRETMAEQLLSINHATSEDPQLLEALLEQHVETETQLSQLRDQVETLQAQLREAETGRVRAVQQQQSVRDSLNALRMEWQNVATRRDAQADLLHEAQADLTELLAQLPAQAQEAEWQLSLERVGQRVARLGAINLAAIDEFTASSERKVYLDQQDADLMEALETLENAIRKIDRETRALFKDTFEQVNNGLQALFPKVFGGGSAYLALTDDDLLEAGVSIMARPPGKKNSTIHLLSGGEKALTALSLVFSIFQLNPAPFCLLDEVDAPLDDANVARFARLVEEMSQQVQFIYITHNKIAMEMAKQLMGVTMQEPGVSRLVSVNVDEAAALANQ</sequence>
<evidence type="ECO:0000256" key="1">
    <source>
        <dbReference type="ARBA" id="ARBA00022490"/>
    </source>
</evidence>
<dbReference type="GO" id="GO:0030261">
    <property type="term" value="P:chromosome condensation"/>
    <property type="evidence" value="ECO:0007669"/>
    <property type="project" value="InterPro"/>
</dbReference>
<evidence type="ECO:0000259" key="8">
    <source>
        <dbReference type="Pfam" id="PF06470"/>
    </source>
</evidence>
<dbReference type="GO" id="GO:0005737">
    <property type="term" value="C:cytoplasm"/>
    <property type="evidence" value="ECO:0007669"/>
    <property type="project" value="UniProtKB-SubCell"/>
</dbReference>
<dbReference type="GO" id="GO:0003677">
    <property type="term" value="F:DNA binding"/>
    <property type="evidence" value="ECO:0007669"/>
    <property type="project" value="UniProtKB-UniRule"/>
</dbReference>
<evidence type="ECO:0000313" key="10">
    <source>
        <dbReference type="Proteomes" id="UP000256774"/>
    </source>
</evidence>
<dbReference type="NCBIfam" id="TIGR02168">
    <property type="entry name" value="SMC_prok_B"/>
    <property type="match status" value="1"/>
</dbReference>
<dbReference type="AlphaFoldDB" id="A0A3E0H2Y9"/>
<keyword evidence="5 6" id="KW-0238">DNA-binding</keyword>
<evidence type="ECO:0000313" key="9">
    <source>
        <dbReference type="EMBL" id="REH36888.1"/>
    </source>
</evidence>
<feature type="coiled-coil region" evidence="6">
    <location>
        <begin position="170"/>
        <end position="271"/>
    </location>
</feature>
<dbReference type="SUPFAM" id="SSF57997">
    <property type="entry name" value="Tropomyosin"/>
    <property type="match status" value="1"/>
</dbReference>
<gene>
    <name evidence="6" type="primary">smc</name>
    <name evidence="9" type="ORF">DFR26_2028</name>
</gene>
<dbReference type="Gene3D" id="3.40.50.300">
    <property type="entry name" value="P-loop containing nucleotide triphosphate hydrolases"/>
    <property type="match status" value="2"/>
</dbReference>
<feature type="domain" description="RecF/RecN/SMC N-terminal" evidence="7">
    <location>
        <begin position="3"/>
        <end position="1150"/>
    </location>
</feature>
<name>A0A3E0H2Y9_9GAMM</name>
<keyword evidence="4 6" id="KW-0175">Coiled coil</keyword>
<evidence type="ECO:0000256" key="3">
    <source>
        <dbReference type="ARBA" id="ARBA00022840"/>
    </source>
</evidence>
<dbReference type="GO" id="GO:0007062">
    <property type="term" value="P:sister chromatid cohesion"/>
    <property type="evidence" value="ECO:0007669"/>
    <property type="project" value="InterPro"/>
</dbReference>
<comment type="caution">
    <text evidence="9">The sequence shown here is derived from an EMBL/GenBank/DDBJ whole genome shotgun (WGS) entry which is preliminary data.</text>
</comment>
<keyword evidence="3 6" id="KW-0067">ATP-binding</keyword>
<dbReference type="InterPro" id="IPR024704">
    <property type="entry name" value="SMC"/>
</dbReference>
<evidence type="ECO:0000256" key="5">
    <source>
        <dbReference type="ARBA" id="ARBA00023125"/>
    </source>
</evidence>
<feature type="coiled-coil region" evidence="6">
    <location>
        <begin position="984"/>
        <end position="1015"/>
    </location>
</feature>
<dbReference type="PIRSF" id="PIRSF005719">
    <property type="entry name" value="SMC"/>
    <property type="match status" value="1"/>
</dbReference>
<dbReference type="GO" id="GO:0016887">
    <property type="term" value="F:ATP hydrolysis activity"/>
    <property type="evidence" value="ECO:0007669"/>
    <property type="project" value="InterPro"/>
</dbReference>
<dbReference type="HAMAP" id="MF_01894">
    <property type="entry name" value="Smc_prok"/>
    <property type="match status" value="1"/>
</dbReference>
<evidence type="ECO:0000256" key="4">
    <source>
        <dbReference type="ARBA" id="ARBA00023054"/>
    </source>
</evidence>
<comment type="similarity">
    <text evidence="6">Belongs to the SMC family.</text>
</comment>
<dbReference type="InterPro" id="IPR027417">
    <property type="entry name" value="P-loop_NTPase"/>
</dbReference>
<dbReference type="RefSeq" id="WP_116208831.1">
    <property type="nucleotide sequence ID" value="NZ_QUNR01000004.1"/>
</dbReference>
<dbReference type="CDD" id="cd03278">
    <property type="entry name" value="ABC_SMC_barmotin"/>
    <property type="match status" value="2"/>
</dbReference>
<feature type="coiled-coil region" evidence="6">
    <location>
        <begin position="821"/>
        <end position="897"/>
    </location>
</feature>
<dbReference type="InterPro" id="IPR011890">
    <property type="entry name" value="SMC_prok"/>
</dbReference>
<dbReference type="SUPFAM" id="SSF52540">
    <property type="entry name" value="P-loop containing nucleoside triphosphate hydrolases"/>
    <property type="match status" value="1"/>
</dbReference>
<dbReference type="PANTHER" id="PTHR43977">
    <property type="entry name" value="STRUCTURAL MAINTENANCE OF CHROMOSOMES PROTEIN 3"/>
    <property type="match status" value="1"/>
</dbReference>
<accession>A0A3E0H2Y9</accession>
<dbReference type="Pfam" id="PF02463">
    <property type="entry name" value="SMC_N"/>
    <property type="match status" value="1"/>
</dbReference>
<dbReference type="InterPro" id="IPR003395">
    <property type="entry name" value="RecF/RecN/SMC_N"/>
</dbReference>
<evidence type="ECO:0000256" key="2">
    <source>
        <dbReference type="ARBA" id="ARBA00022741"/>
    </source>
</evidence>
<dbReference type="GO" id="GO:0007059">
    <property type="term" value="P:chromosome segregation"/>
    <property type="evidence" value="ECO:0007669"/>
    <property type="project" value="UniProtKB-UniRule"/>
</dbReference>
<organism evidence="9 10">
    <name type="scientific">Paraperlucidibaca baekdonensis</name>
    <dbReference type="NCBI Taxonomy" id="748120"/>
    <lineage>
        <taxon>Bacteria</taxon>
        <taxon>Pseudomonadati</taxon>
        <taxon>Pseudomonadota</taxon>
        <taxon>Gammaproteobacteria</taxon>
        <taxon>Moraxellales</taxon>
        <taxon>Moraxellaceae</taxon>
        <taxon>Paraperlucidibaca</taxon>
    </lineage>
</organism>
<dbReference type="OrthoDB" id="9808768at2"/>
<keyword evidence="1 6" id="KW-0963">Cytoplasm</keyword>
<proteinExistence type="inferred from homology"/>
<evidence type="ECO:0000259" key="7">
    <source>
        <dbReference type="Pfam" id="PF02463"/>
    </source>
</evidence>
<keyword evidence="2 6" id="KW-0547">Nucleotide-binding</keyword>
<feature type="coiled-coil region" evidence="6">
    <location>
        <begin position="660"/>
        <end position="743"/>
    </location>
</feature>
<feature type="binding site" evidence="6">
    <location>
        <begin position="32"/>
        <end position="39"/>
    </location>
    <ligand>
        <name>ATP</name>
        <dbReference type="ChEBI" id="CHEBI:30616"/>
    </ligand>
</feature>
<protein>
    <recommendedName>
        <fullName evidence="6">Chromosome partition protein Smc</fullName>
    </recommendedName>
</protein>
<evidence type="ECO:0000256" key="6">
    <source>
        <dbReference type="HAMAP-Rule" id="MF_01894"/>
    </source>
</evidence>
<dbReference type="Pfam" id="PF06470">
    <property type="entry name" value="SMC_hinge"/>
    <property type="match status" value="1"/>
</dbReference>
<comment type="subunit">
    <text evidence="6">Homodimer.</text>
</comment>
<feature type="coiled-coil region" evidence="6">
    <location>
        <begin position="314"/>
        <end position="458"/>
    </location>
</feature>
<dbReference type="Proteomes" id="UP000256774">
    <property type="component" value="Unassembled WGS sequence"/>
</dbReference>
<reference evidence="9 10" key="1">
    <citation type="submission" date="2018-08" db="EMBL/GenBank/DDBJ databases">
        <title>Genomic Encyclopedia of Type Strains, Phase IV (KMG-IV): sequencing the most valuable type-strain genomes for metagenomic binning, comparative biology and taxonomic classification.</title>
        <authorList>
            <person name="Goeker M."/>
        </authorList>
    </citation>
    <scope>NUCLEOTIDE SEQUENCE [LARGE SCALE GENOMIC DNA]</scope>
    <source>
        <strain evidence="9 10">DSM 26022</strain>
    </source>
</reference>